<dbReference type="EMBL" id="CP041235">
    <property type="protein sequence ID" value="QOP43550.1"/>
    <property type="molecule type" value="Genomic_DNA"/>
</dbReference>
<dbReference type="KEGG" id="ssei:FJR45_06125"/>
<proteinExistence type="predicted"/>
<accession>A0A7M1B1N5</accession>
<organism evidence="1 2">
    <name type="scientific">Sulfurimonas sediminis</name>
    <dbReference type="NCBI Taxonomy" id="2590020"/>
    <lineage>
        <taxon>Bacteria</taxon>
        <taxon>Pseudomonadati</taxon>
        <taxon>Campylobacterota</taxon>
        <taxon>Epsilonproteobacteria</taxon>
        <taxon>Campylobacterales</taxon>
        <taxon>Sulfurimonadaceae</taxon>
        <taxon>Sulfurimonas</taxon>
    </lineage>
</organism>
<sequence>MQKILKNLADTAAASNTCNKEILKDYIVKHAGSTEIIYKKDYPVALINEKRKKETGKSDVRYIDIVTLNNDTENLKYAAKREQDFWKRLLSVEHIEAMISLQRVPKDECTDVFIEQSLQKSKTRQWSIETQLRDAMRANKENRELGAKPFIVLLCTAAVTCKQTDHIELLLKHYFHENVLTFLSQDKKIKYYLAYSEQMSDIRMRYFYKFNN</sequence>
<name>A0A7M1B1N5_9BACT</name>
<dbReference type="AlphaFoldDB" id="A0A7M1B1N5"/>
<gene>
    <name evidence="1" type="ORF">FJR45_06125</name>
</gene>
<protein>
    <submittedName>
        <fullName evidence="1">Uncharacterized protein</fullName>
    </submittedName>
</protein>
<dbReference type="RefSeq" id="WP_193151831.1">
    <property type="nucleotide sequence ID" value="NZ_CP041235.1"/>
</dbReference>
<keyword evidence="2" id="KW-1185">Reference proteome</keyword>
<evidence type="ECO:0000313" key="2">
    <source>
        <dbReference type="Proteomes" id="UP000593719"/>
    </source>
</evidence>
<evidence type="ECO:0000313" key="1">
    <source>
        <dbReference type="EMBL" id="QOP43550.1"/>
    </source>
</evidence>
<dbReference type="Proteomes" id="UP000593719">
    <property type="component" value="Chromosome"/>
</dbReference>
<reference evidence="1 2" key="1">
    <citation type="submission" date="2019-06" db="EMBL/GenBank/DDBJ databases">
        <title>Sulfurimonas gotlandica sp. nov., a chemoautotrophic and psychrotolerant epsilonproteobacterium isolated from a pelagic redoxcline, and an emended description of the genus Sulfurimonas.</title>
        <authorList>
            <person name="Wang S."/>
            <person name="Jiang L."/>
            <person name="Shao Z."/>
        </authorList>
    </citation>
    <scope>NUCLEOTIDE SEQUENCE [LARGE SCALE GENOMIC DNA]</scope>
    <source>
        <strain evidence="1 2">S2-6</strain>
    </source>
</reference>